<evidence type="ECO:0000313" key="2">
    <source>
        <dbReference type="EMBL" id="PHH68159.1"/>
    </source>
</evidence>
<evidence type="ECO:0000259" key="1">
    <source>
        <dbReference type="Pfam" id="PF01717"/>
    </source>
</evidence>
<sequence>MARHALPFHADQIGSLIRPAHLSQMLESATVSAAELETAQREAIAAVVAKQLAHDTRPLTTGEFDRPFYFSGFFEALDGFRVVSPLPWELARAVAPPMAVLRRAGLEYPMAAICESKIRHTYSPYLPYWRMLRDAVPREQWAQCKLTLPPPCHFHLRLASGKCYSPEAYSSDKDFFADLTAAYRKELKTLYDAGLRNFQIDDPTFAYFCNNDMLQGLRDEGIDPDELLNLYFEAHNECIAGRPRDLHAGLHVCRGNFVDSMYFSQGSYEKIAQAFFTKLDYDTFFLEYDTERAGGFEPLRFLPPDKNIVLGIVSTKTADMEDAQTIKDRVHAAAAIVAQAQGQPMDQVMRRIGISPQCGFASSGRAVNGMTEDKMFAKLQLVRDVARELWPEGPES</sequence>
<dbReference type="Gene3D" id="3.20.20.210">
    <property type="match status" value="1"/>
</dbReference>
<reference evidence="2 3" key="1">
    <citation type="submission" date="2017-06" db="EMBL/GenBank/DDBJ databases">
        <title>Ant-infecting Ophiocordyceps genomes reveal a high diversity of potential behavioral manipulation genes and a possible major role for enterotoxins.</title>
        <authorList>
            <person name="De Bekker C."/>
            <person name="Evans H.C."/>
            <person name="Brachmann A."/>
            <person name="Hughes D.P."/>
        </authorList>
    </citation>
    <scope>NUCLEOTIDE SEQUENCE [LARGE SCALE GENOMIC DNA]</scope>
    <source>
        <strain evidence="2 3">1348a</strain>
    </source>
</reference>
<dbReference type="PANTHER" id="PTHR43844">
    <property type="entry name" value="METHIONINE SYNTHASE"/>
    <property type="match status" value="1"/>
</dbReference>
<dbReference type="Pfam" id="PF01717">
    <property type="entry name" value="Meth_synt_2"/>
    <property type="match status" value="1"/>
</dbReference>
<dbReference type="Proteomes" id="UP000224854">
    <property type="component" value="Unassembled WGS sequence"/>
</dbReference>
<dbReference type="AlphaFoldDB" id="A0A2C5XD94"/>
<dbReference type="OrthoDB" id="7772923at2759"/>
<gene>
    <name evidence="2" type="ORF">CDD82_795</name>
</gene>
<feature type="domain" description="Cobalamin-independent methionine synthase MetE C-terminal/archaeal" evidence="1">
    <location>
        <begin position="173"/>
        <end position="386"/>
    </location>
</feature>
<dbReference type="InterPro" id="IPR038071">
    <property type="entry name" value="UROD/MetE-like_sf"/>
</dbReference>
<dbReference type="CDD" id="cd03311">
    <property type="entry name" value="CIMS_C_terminal_like"/>
    <property type="match status" value="1"/>
</dbReference>
<proteinExistence type="predicted"/>
<accession>A0A2C5XD94</accession>
<dbReference type="PANTHER" id="PTHR43844:SF2">
    <property type="entry name" value="SYNTHASE, VITAMIN-B12 INDEPENDENT, PUTATIVE (AFU_ORTHOLOGUE AFUA_3G12060)-RELATED"/>
    <property type="match status" value="1"/>
</dbReference>
<dbReference type="SUPFAM" id="SSF51726">
    <property type="entry name" value="UROD/MetE-like"/>
    <property type="match status" value="1"/>
</dbReference>
<dbReference type="GO" id="GO:0009086">
    <property type="term" value="P:methionine biosynthetic process"/>
    <property type="evidence" value="ECO:0007669"/>
    <property type="project" value="InterPro"/>
</dbReference>
<organism evidence="2 3">
    <name type="scientific">Ophiocordyceps australis</name>
    <dbReference type="NCBI Taxonomy" id="1399860"/>
    <lineage>
        <taxon>Eukaryota</taxon>
        <taxon>Fungi</taxon>
        <taxon>Dikarya</taxon>
        <taxon>Ascomycota</taxon>
        <taxon>Pezizomycotina</taxon>
        <taxon>Sordariomycetes</taxon>
        <taxon>Hypocreomycetidae</taxon>
        <taxon>Hypocreales</taxon>
        <taxon>Ophiocordycipitaceae</taxon>
        <taxon>Ophiocordyceps</taxon>
    </lineage>
</organism>
<dbReference type="GO" id="GO:0003871">
    <property type="term" value="F:5-methyltetrahydropteroyltriglutamate-homocysteine S-methyltransferase activity"/>
    <property type="evidence" value="ECO:0007669"/>
    <property type="project" value="InterPro"/>
</dbReference>
<name>A0A2C5XD94_9HYPO</name>
<dbReference type="InterPro" id="IPR002629">
    <property type="entry name" value="Met_Synth_C/arc"/>
</dbReference>
<keyword evidence="3" id="KW-1185">Reference proteome</keyword>
<comment type="caution">
    <text evidence="2">The sequence shown here is derived from an EMBL/GenBank/DDBJ whole genome shotgun (WGS) entry which is preliminary data.</text>
</comment>
<dbReference type="EMBL" id="NJEU01001201">
    <property type="protein sequence ID" value="PHH68159.1"/>
    <property type="molecule type" value="Genomic_DNA"/>
</dbReference>
<evidence type="ECO:0000313" key="3">
    <source>
        <dbReference type="Proteomes" id="UP000224854"/>
    </source>
</evidence>
<dbReference type="GO" id="GO:0008270">
    <property type="term" value="F:zinc ion binding"/>
    <property type="evidence" value="ECO:0007669"/>
    <property type="project" value="InterPro"/>
</dbReference>
<protein>
    <recommendedName>
        <fullName evidence="1">Cobalamin-independent methionine synthase MetE C-terminal/archaeal domain-containing protein</fullName>
    </recommendedName>
</protein>